<keyword evidence="4" id="KW-1185">Reference proteome</keyword>
<proteinExistence type="predicted"/>
<evidence type="ECO:0000256" key="1">
    <source>
        <dbReference type="SAM" id="SignalP"/>
    </source>
</evidence>
<name>A0ABT7DL50_9ACTN</name>
<reference evidence="3 4" key="1">
    <citation type="submission" date="2023-05" db="EMBL/GenBank/DDBJ databases">
        <title>Gordonibacter KGMB12511T sp. nov., isolated from faeces of healthy Korean.</title>
        <authorList>
            <person name="Kim H.S."/>
            <person name="Kim J.-S."/>
            <person name="Suh M.K."/>
            <person name="Eom M.K."/>
            <person name="Do H.E."/>
            <person name="Lee J.-S."/>
        </authorList>
    </citation>
    <scope>NUCLEOTIDE SEQUENCE [LARGE SCALE GENOMIC DNA]</scope>
    <source>
        <strain evidence="3 4">KGMB12511</strain>
    </source>
</reference>
<evidence type="ECO:0000313" key="4">
    <source>
        <dbReference type="Proteomes" id="UP001232750"/>
    </source>
</evidence>
<sequence>MKRKKTMVMGVACGVLCAACVFAYLQSVRGEAEAARAEALSRYGGEQIEVCVARRDIAAGESVEAGTVETKLWVADLLPADAARSTSDVVGRIATSNILAGEVVSLQRFGQAAAALDVPQGLAALSVPAKTVQAVGGALAPGVRVDMYATGDTSTAAIARNVLVLKTSASVADGKAAADTTWVMVAVEPESVQEIIAASRKAELYFALPAEGAGAGVGDGAGDGVAGGEGVF</sequence>
<accession>A0ABT7DL50</accession>
<dbReference type="Gene3D" id="3.90.1210.10">
    <property type="entry name" value="Antifreeze-like/N-acetylneuraminic acid synthase C-terminal domain"/>
    <property type="match status" value="1"/>
</dbReference>
<dbReference type="InterPro" id="IPR031571">
    <property type="entry name" value="RcpC_dom"/>
</dbReference>
<dbReference type="InterPro" id="IPR013974">
    <property type="entry name" value="SAF"/>
</dbReference>
<organism evidence="3 4">
    <name type="scientific">Gordonibacter faecis</name>
    <dbReference type="NCBI Taxonomy" id="3047475"/>
    <lineage>
        <taxon>Bacteria</taxon>
        <taxon>Bacillati</taxon>
        <taxon>Actinomycetota</taxon>
        <taxon>Coriobacteriia</taxon>
        <taxon>Eggerthellales</taxon>
        <taxon>Eggerthellaceae</taxon>
        <taxon>Gordonibacter</taxon>
    </lineage>
</organism>
<dbReference type="SMART" id="SM00858">
    <property type="entry name" value="SAF"/>
    <property type="match status" value="1"/>
</dbReference>
<dbReference type="InterPro" id="IPR017592">
    <property type="entry name" value="Pilus_assmbl_Flp-typ_CpaB"/>
</dbReference>
<feature type="signal peptide" evidence="1">
    <location>
        <begin position="1"/>
        <end position="23"/>
    </location>
</feature>
<dbReference type="RefSeq" id="WP_283831617.1">
    <property type="nucleotide sequence ID" value="NZ_JASJEU010000012.1"/>
</dbReference>
<gene>
    <name evidence="3" type="primary">cpaB</name>
    <name evidence="3" type="ORF">QNJ86_05590</name>
</gene>
<evidence type="ECO:0000313" key="3">
    <source>
        <dbReference type="EMBL" id="MDJ1650263.1"/>
    </source>
</evidence>
<protein>
    <submittedName>
        <fullName evidence="3">Flp pilus assembly protein CpaB</fullName>
    </submittedName>
</protein>
<dbReference type="Proteomes" id="UP001232750">
    <property type="component" value="Unassembled WGS sequence"/>
</dbReference>
<feature type="chain" id="PRO_5046587488" evidence="1">
    <location>
        <begin position="24"/>
        <end position="232"/>
    </location>
</feature>
<dbReference type="CDD" id="cd11614">
    <property type="entry name" value="SAF_CpaB_FlgA_like"/>
    <property type="match status" value="1"/>
</dbReference>
<dbReference type="Pfam" id="PF16976">
    <property type="entry name" value="RcpC"/>
    <property type="match status" value="1"/>
</dbReference>
<keyword evidence="1" id="KW-0732">Signal</keyword>
<dbReference type="Pfam" id="PF08666">
    <property type="entry name" value="SAF"/>
    <property type="match status" value="1"/>
</dbReference>
<evidence type="ECO:0000259" key="2">
    <source>
        <dbReference type="SMART" id="SM00858"/>
    </source>
</evidence>
<feature type="domain" description="SAF" evidence="2">
    <location>
        <begin position="48"/>
        <end position="110"/>
    </location>
</feature>
<dbReference type="NCBIfam" id="TIGR03177">
    <property type="entry name" value="pilus_cpaB"/>
    <property type="match status" value="1"/>
</dbReference>
<comment type="caution">
    <text evidence="3">The sequence shown here is derived from an EMBL/GenBank/DDBJ whole genome shotgun (WGS) entry which is preliminary data.</text>
</comment>
<dbReference type="EMBL" id="JASJEU010000012">
    <property type="protein sequence ID" value="MDJ1650263.1"/>
    <property type="molecule type" value="Genomic_DNA"/>
</dbReference>